<evidence type="ECO:0000256" key="1">
    <source>
        <dbReference type="SAM" id="MobiDB-lite"/>
    </source>
</evidence>
<evidence type="ECO:0000313" key="2">
    <source>
        <dbReference type="EMBL" id="KZP27593.1"/>
    </source>
</evidence>
<name>A0A166QVC8_9AGAM</name>
<dbReference type="AlphaFoldDB" id="A0A166QVC8"/>
<evidence type="ECO:0000313" key="3">
    <source>
        <dbReference type="Proteomes" id="UP000076532"/>
    </source>
</evidence>
<keyword evidence="3" id="KW-1185">Reference proteome</keyword>
<proteinExistence type="predicted"/>
<organism evidence="2 3">
    <name type="scientific">Athelia psychrophila</name>
    <dbReference type="NCBI Taxonomy" id="1759441"/>
    <lineage>
        <taxon>Eukaryota</taxon>
        <taxon>Fungi</taxon>
        <taxon>Dikarya</taxon>
        <taxon>Basidiomycota</taxon>
        <taxon>Agaricomycotina</taxon>
        <taxon>Agaricomycetes</taxon>
        <taxon>Agaricomycetidae</taxon>
        <taxon>Atheliales</taxon>
        <taxon>Atheliaceae</taxon>
        <taxon>Athelia</taxon>
    </lineage>
</organism>
<reference evidence="2 3" key="1">
    <citation type="journal article" date="2016" name="Mol. Biol. Evol.">
        <title>Comparative Genomics of Early-Diverging Mushroom-Forming Fungi Provides Insights into the Origins of Lignocellulose Decay Capabilities.</title>
        <authorList>
            <person name="Nagy L.G."/>
            <person name="Riley R."/>
            <person name="Tritt A."/>
            <person name="Adam C."/>
            <person name="Daum C."/>
            <person name="Floudas D."/>
            <person name="Sun H."/>
            <person name="Yadav J.S."/>
            <person name="Pangilinan J."/>
            <person name="Larsson K.H."/>
            <person name="Matsuura K."/>
            <person name="Barry K."/>
            <person name="Labutti K."/>
            <person name="Kuo R."/>
            <person name="Ohm R.A."/>
            <person name="Bhattacharya S.S."/>
            <person name="Shirouzu T."/>
            <person name="Yoshinaga Y."/>
            <person name="Martin F.M."/>
            <person name="Grigoriev I.V."/>
            <person name="Hibbett D.S."/>
        </authorList>
    </citation>
    <scope>NUCLEOTIDE SEQUENCE [LARGE SCALE GENOMIC DNA]</scope>
    <source>
        <strain evidence="2 3">CBS 109695</strain>
    </source>
</reference>
<gene>
    <name evidence="2" type="ORF">FIBSPDRAFT_886476</name>
</gene>
<feature type="region of interest" description="Disordered" evidence="1">
    <location>
        <begin position="1"/>
        <end position="33"/>
    </location>
</feature>
<dbReference type="Proteomes" id="UP000076532">
    <property type="component" value="Unassembled WGS sequence"/>
</dbReference>
<sequence length="198" mass="22167">MSPRTSTAAPSAASRAHMGPPSQTREAPEKPQWTPELEALQQAWVHRVVVAVMTLVIEKALDVGRVAVDVLGARRDSSCACTRSAYNWTETVVPHCSCLSNHLQQFKKSLLQKLLNVRCRPCQLGYARSRASTSRARGPVCDVGGVWWCIQRYRNARDRLLLDLVPWLHRPDPPITPLREEPVERTPTHLPALLLPTL</sequence>
<dbReference type="EMBL" id="KV417508">
    <property type="protein sequence ID" value="KZP27593.1"/>
    <property type="molecule type" value="Genomic_DNA"/>
</dbReference>
<feature type="compositionally biased region" description="Low complexity" evidence="1">
    <location>
        <begin position="1"/>
        <end position="16"/>
    </location>
</feature>
<accession>A0A166QVC8</accession>
<protein>
    <submittedName>
        <fullName evidence="2">Uncharacterized protein</fullName>
    </submittedName>
</protein>